<dbReference type="EMBL" id="LUHQ01000001">
    <property type="protein sequence ID" value="OAP16996.1"/>
    <property type="molecule type" value="Genomic_DNA"/>
</dbReference>
<dbReference type="Proteomes" id="UP000426265">
    <property type="component" value="Unassembled WGS sequence"/>
</dbReference>
<dbReference type="PANTHER" id="PTHR15710">
    <property type="entry name" value="E3 UBIQUITIN-PROTEIN LIGASE PRAJA"/>
    <property type="match status" value="1"/>
</dbReference>
<dbReference type="OMA" id="QTATHRE"/>
<evidence type="ECO:0000256" key="4">
    <source>
        <dbReference type="ARBA" id="ARBA00022723"/>
    </source>
</evidence>
<dbReference type="SUPFAM" id="SSF57850">
    <property type="entry name" value="RING/U-box"/>
    <property type="match status" value="1"/>
</dbReference>
<evidence type="ECO:0000256" key="6">
    <source>
        <dbReference type="ARBA" id="ARBA00022786"/>
    </source>
</evidence>
<dbReference type="FunFam" id="3.30.40.10:FF:000127">
    <property type="entry name" value="E3 ubiquitin-protein ligase RNF181"/>
    <property type="match status" value="1"/>
</dbReference>
<dbReference type="CDD" id="cd16454">
    <property type="entry name" value="RING-H2_PA-TM-RING"/>
    <property type="match status" value="1"/>
</dbReference>
<dbReference type="Pfam" id="PF13639">
    <property type="entry name" value="zf-RING_2"/>
    <property type="match status" value="1"/>
</dbReference>
<evidence type="ECO:0000313" key="14">
    <source>
        <dbReference type="Proteomes" id="UP000426265"/>
    </source>
</evidence>
<evidence type="ECO:0000313" key="11">
    <source>
        <dbReference type="EMBL" id="OAP16996.1"/>
    </source>
</evidence>
<feature type="region of interest" description="Disordered" evidence="9">
    <location>
        <begin position="39"/>
        <end position="59"/>
    </location>
</feature>
<evidence type="ECO:0000256" key="9">
    <source>
        <dbReference type="SAM" id="MobiDB-lite"/>
    </source>
</evidence>
<keyword evidence="3" id="KW-0808">Transferase</keyword>
<feature type="domain" description="RING-type" evidence="10">
    <location>
        <begin position="109"/>
        <end position="150"/>
    </location>
</feature>
<evidence type="ECO:0000256" key="1">
    <source>
        <dbReference type="ARBA" id="ARBA00000900"/>
    </source>
</evidence>
<evidence type="ECO:0000313" key="13">
    <source>
        <dbReference type="Proteomes" id="UP000078284"/>
    </source>
</evidence>
<dbReference type="EC" id="2.3.2.27" evidence="2"/>
<reference evidence="11" key="2">
    <citation type="submission" date="2016-03" db="EMBL/GenBank/DDBJ databases">
        <title>Full-length assembly of Arabidopsis thaliana Ler reveals the complement of translocations and inversions.</title>
        <authorList>
            <person name="Zapata L."/>
            <person name="Schneeberger K."/>
            <person name="Ossowski S."/>
        </authorList>
    </citation>
    <scope>NUCLEOTIDE SEQUENCE [LARGE SCALE GENOMIC DNA]</scope>
    <source>
        <tissue evidence="11">Leaf</tissue>
    </source>
</reference>
<dbReference type="GO" id="GO:0008270">
    <property type="term" value="F:zinc ion binding"/>
    <property type="evidence" value="ECO:0007669"/>
    <property type="project" value="UniProtKB-KW"/>
</dbReference>
<keyword evidence="4" id="KW-0479">Metal-binding</keyword>
<reference evidence="13" key="1">
    <citation type="journal article" date="2016" name="Proc. Natl. Acad. Sci. U.S.A.">
        <title>Chromosome-level assembly of Arabidopsis thaliana Ler reveals the extent of translocation and inversion polymorphisms.</title>
        <authorList>
            <person name="Zapata L."/>
            <person name="Ding J."/>
            <person name="Willing E.M."/>
            <person name="Hartwig B."/>
            <person name="Bezdan D."/>
            <person name="Jiao W.B."/>
            <person name="Patel V."/>
            <person name="Velikkakam James G."/>
            <person name="Koornneef M."/>
            <person name="Ossowski S."/>
            <person name="Schneeberger K."/>
        </authorList>
    </citation>
    <scope>NUCLEOTIDE SEQUENCE [LARGE SCALE GENOMIC DNA]</scope>
    <source>
        <strain evidence="13">cv. Landsberg erecta</strain>
    </source>
</reference>
<dbReference type="SMR" id="A0A178WFF8"/>
<dbReference type="RefSeq" id="NP_172872.1">
    <property type="nucleotide sequence ID" value="NM_101286.3"/>
</dbReference>
<dbReference type="Gene3D" id="3.30.40.10">
    <property type="entry name" value="Zinc/RING finger domain, C3HC4 (zinc finger)"/>
    <property type="match status" value="1"/>
</dbReference>
<evidence type="ECO:0000256" key="7">
    <source>
        <dbReference type="ARBA" id="ARBA00022833"/>
    </source>
</evidence>
<accession>A0A178WFF8</accession>
<comment type="catalytic activity">
    <reaction evidence="1">
        <text>S-ubiquitinyl-[E2 ubiquitin-conjugating enzyme]-L-cysteine + [acceptor protein]-L-lysine = [E2 ubiquitin-conjugating enzyme]-L-cysteine + N(6)-ubiquitinyl-[acceptor protein]-L-lysine.</text>
        <dbReference type="EC" id="2.3.2.27"/>
    </reaction>
</comment>
<dbReference type="GO" id="GO:0016567">
    <property type="term" value="P:protein ubiquitination"/>
    <property type="evidence" value="ECO:0007669"/>
    <property type="project" value="UniProtKB-ARBA"/>
</dbReference>
<evidence type="ECO:0000256" key="2">
    <source>
        <dbReference type="ARBA" id="ARBA00012483"/>
    </source>
</evidence>
<keyword evidence="7" id="KW-0862">Zinc</keyword>
<evidence type="ECO:0000256" key="5">
    <source>
        <dbReference type="ARBA" id="ARBA00022771"/>
    </source>
</evidence>
<evidence type="ECO:0000313" key="12">
    <source>
        <dbReference type="EMBL" id="VYS46035.1"/>
    </source>
</evidence>
<protein>
    <recommendedName>
        <fullName evidence="2">RING-type E3 ubiquitin transferase</fullName>
        <ecNumber evidence="2">2.3.2.27</ecNumber>
    </recommendedName>
</protein>
<dbReference type="InterPro" id="IPR013083">
    <property type="entry name" value="Znf_RING/FYVE/PHD"/>
</dbReference>
<dbReference type="SMART" id="SM00184">
    <property type="entry name" value="RING"/>
    <property type="match status" value="1"/>
</dbReference>
<reference evidence="12 14" key="3">
    <citation type="submission" date="2019-11" db="EMBL/GenBank/DDBJ databases">
        <authorList>
            <person name="Jiao W.-B."/>
            <person name="Schneeberger K."/>
        </authorList>
    </citation>
    <scope>NUCLEOTIDE SEQUENCE [LARGE SCALE GENOMIC DNA]</scope>
    <source>
        <strain evidence="14">cv. An-1</strain>
    </source>
</reference>
<dbReference type="PANTHER" id="PTHR15710:SF184">
    <property type="entry name" value="RING_U-BOX SUPERFAMILY PROTEIN"/>
    <property type="match status" value="1"/>
</dbReference>
<sequence>MSSENDFVEFSSMFERIIQGRGDGLSRFLPVIVALAAREDDDDQGSTDQTTRRGDPLSPRFVMIGSRSGLDDFFSDGGKQGRSPALKSEVENMPRVVIGEDKEKYGGSCAICLDEWSKGDVAAEMPCKHKFHSKCVEEWLGRHATCPMCRYEMPVEEVEEEKKIGIWIGFSINAGDRRN</sequence>
<evidence type="ECO:0000256" key="8">
    <source>
        <dbReference type="PROSITE-ProRule" id="PRU00175"/>
    </source>
</evidence>
<organism evidence="11 13">
    <name type="scientific">Arabidopsis thaliana</name>
    <name type="common">Mouse-ear cress</name>
    <dbReference type="NCBI Taxonomy" id="3702"/>
    <lineage>
        <taxon>Eukaryota</taxon>
        <taxon>Viridiplantae</taxon>
        <taxon>Streptophyta</taxon>
        <taxon>Embryophyta</taxon>
        <taxon>Tracheophyta</taxon>
        <taxon>Spermatophyta</taxon>
        <taxon>Magnoliopsida</taxon>
        <taxon>eudicotyledons</taxon>
        <taxon>Gunneridae</taxon>
        <taxon>Pentapetalae</taxon>
        <taxon>rosids</taxon>
        <taxon>malvids</taxon>
        <taxon>Brassicales</taxon>
        <taxon>Brassicaceae</taxon>
        <taxon>Camelineae</taxon>
        <taxon>Arabidopsis</taxon>
    </lineage>
</organism>
<dbReference type="ExpressionAtlas" id="A0A178WFF8">
    <property type="expression patterns" value="baseline and differential"/>
</dbReference>
<name>A0A178WFF8_ARATH</name>
<dbReference type="GO" id="GO:0061630">
    <property type="term" value="F:ubiquitin protein ligase activity"/>
    <property type="evidence" value="ECO:0007669"/>
    <property type="project" value="UniProtKB-EC"/>
</dbReference>
<dbReference type="AlphaFoldDB" id="A0A178WFF8"/>
<dbReference type="EMBL" id="CACRSJ010000104">
    <property type="protein sequence ID" value="VYS46035.1"/>
    <property type="molecule type" value="Genomic_DNA"/>
</dbReference>
<dbReference type="iPTMnet" id="A0A178WFF8"/>
<dbReference type="KEGG" id="ath:AT1G14200"/>
<gene>
    <name evidence="11" type="ordered locus">AXX17_At1g14760</name>
    <name evidence="12" type="ORF">AN1_LOCUS1536</name>
</gene>
<evidence type="ECO:0000256" key="3">
    <source>
        <dbReference type="ARBA" id="ARBA00022679"/>
    </source>
</evidence>
<dbReference type="PROSITE" id="PS50089">
    <property type="entry name" value="ZF_RING_2"/>
    <property type="match status" value="1"/>
</dbReference>
<keyword evidence="5 8" id="KW-0863">Zinc-finger</keyword>
<dbReference type="InterPro" id="IPR001841">
    <property type="entry name" value="Znf_RING"/>
</dbReference>
<dbReference type="DNASU" id="837980"/>
<proteinExistence type="predicted"/>
<evidence type="ECO:0000259" key="10">
    <source>
        <dbReference type="PROSITE" id="PS50089"/>
    </source>
</evidence>
<dbReference type="Proteomes" id="UP000078284">
    <property type="component" value="Chromosome 1"/>
</dbReference>
<keyword evidence="6" id="KW-0833">Ubl conjugation pathway</keyword>